<dbReference type="EMBL" id="LK028576">
    <property type="protein sequence ID" value="CDS15849.1"/>
    <property type="molecule type" value="Genomic_DNA"/>
</dbReference>
<gene>
    <name evidence="2" type="ORF">EgrG_000825600</name>
</gene>
<evidence type="ECO:0000256" key="1">
    <source>
        <dbReference type="SAM" id="Phobius"/>
    </source>
</evidence>
<evidence type="ECO:0000313" key="3">
    <source>
        <dbReference type="Proteomes" id="UP000492820"/>
    </source>
</evidence>
<proteinExistence type="predicted"/>
<dbReference type="Proteomes" id="UP000492820">
    <property type="component" value="Unassembled WGS sequence"/>
</dbReference>
<feature type="transmembrane region" description="Helical" evidence="1">
    <location>
        <begin position="28"/>
        <end position="45"/>
    </location>
</feature>
<name>A0A068W7S8_ECHGR</name>
<dbReference type="WBParaSite" id="EgrG_000825600">
    <property type="protein sequence ID" value="EgrG_000825600"/>
    <property type="gene ID" value="EgrG_000825600"/>
</dbReference>
<keyword evidence="1" id="KW-0812">Transmembrane</keyword>
<reference evidence="4" key="3">
    <citation type="submission" date="2020-10" db="UniProtKB">
        <authorList>
            <consortium name="WormBaseParasite"/>
        </authorList>
    </citation>
    <scope>IDENTIFICATION</scope>
</reference>
<evidence type="ECO:0000313" key="2">
    <source>
        <dbReference type="EMBL" id="CDS15849.1"/>
    </source>
</evidence>
<organism evidence="2">
    <name type="scientific">Echinococcus granulosus</name>
    <name type="common">Hydatid tapeworm</name>
    <dbReference type="NCBI Taxonomy" id="6210"/>
    <lineage>
        <taxon>Eukaryota</taxon>
        <taxon>Metazoa</taxon>
        <taxon>Spiralia</taxon>
        <taxon>Lophotrochozoa</taxon>
        <taxon>Platyhelminthes</taxon>
        <taxon>Cestoda</taxon>
        <taxon>Eucestoda</taxon>
        <taxon>Cyclophyllidea</taxon>
        <taxon>Taeniidae</taxon>
        <taxon>Echinococcus</taxon>
        <taxon>Echinococcus granulosus group</taxon>
    </lineage>
</organism>
<evidence type="ECO:0000313" key="4">
    <source>
        <dbReference type="WBParaSite" id="EgrG_000825600"/>
    </source>
</evidence>
<accession>A0A068W7S8</accession>
<keyword evidence="1" id="KW-0472">Membrane</keyword>
<keyword evidence="1" id="KW-1133">Transmembrane helix</keyword>
<dbReference type="AlphaFoldDB" id="A0A068W7S8"/>
<protein>
    <submittedName>
        <fullName evidence="4">High light inducible protein</fullName>
    </submittedName>
</protein>
<reference evidence="2" key="2">
    <citation type="submission" date="2014-06" db="EMBL/GenBank/DDBJ databases">
        <authorList>
            <person name="Aslett M."/>
        </authorList>
    </citation>
    <scope>NUCLEOTIDE SEQUENCE</scope>
</reference>
<reference evidence="2 3" key="1">
    <citation type="journal article" date="2013" name="Nature">
        <title>The genomes of four tapeworm species reveal adaptations to parasitism.</title>
        <authorList>
            <person name="Tsai I.J."/>
            <person name="Zarowiecki M."/>
            <person name="Holroyd N."/>
            <person name="Garciarrubio A."/>
            <person name="Sanchez-Flores A."/>
            <person name="Brooks K.L."/>
            <person name="Tracey A."/>
            <person name="Bobes R.J."/>
            <person name="Fragoso G."/>
            <person name="Sciutto E."/>
            <person name="Aslett M."/>
            <person name="Beasley H."/>
            <person name="Bennett H.M."/>
            <person name="Cai J."/>
            <person name="Camicia F."/>
            <person name="Clark R."/>
            <person name="Cucher M."/>
            <person name="De Silva N."/>
            <person name="Day T.A."/>
            <person name="Deplazes P."/>
            <person name="Estrada K."/>
            <person name="Fernandez C."/>
            <person name="Holland P.W."/>
            <person name="Hou J."/>
            <person name="Hu S."/>
            <person name="Huckvale T."/>
            <person name="Hung S.S."/>
            <person name="Kamenetzky L."/>
            <person name="Keane J.A."/>
            <person name="Kiss F."/>
            <person name="Koziol U."/>
            <person name="Lambert O."/>
            <person name="Liu K."/>
            <person name="Luo X."/>
            <person name="Luo Y."/>
            <person name="Macchiaroli N."/>
            <person name="Nichol S."/>
            <person name="Paps J."/>
            <person name="Parkinson J."/>
            <person name="Pouchkina-Stantcheva N."/>
            <person name="Riddiford N."/>
            <person name="Rosenzvit M."/>
            <person name="Salinas G."/>
            <person name="Wasmuth J.D."/>
            <person name="Zamanian M."/>
            <person name="Zheng Y."/>
            <person name="Cai X."/>
            <person name="Soberon X."/>
            <person name="Olson P.D."/>
            <person name="Laclette J.P."/>
            <person name="Brehm K."/>
            <person name="Berriman M."/>
            <person name="Garciarrubio A."/>
            <person name="Bobes R.J."/>
            <person name="Fragoso G."/>
            <person name="Sanchez-Flores A."/>
            <person name="Estrada K."/>
            <person name="Cevallos M.A."/>
            <person name="Morett E."/>
            <person name="Gonzalez V."/>
            <person name="Portillo T."/>
            <person name="Ochoa-Leyva A."/>
            <person name="Jose M.V."/>
            <person name="Sciutto E."/>
            <person name="Landa A."/>
            <person name="Jimenez L."/>
            <person name="Valdes V."/>
            <person name="Carrero J.C."/>
            <person name="Larralde C."/>
            <person name="Morales-Montor J."/>
            <person name="Limon-Lason J."/>
            <person name="Soberon X."/>
            <person name="Laclette J.P."/>
        </authorList>
    </citation>
    <scope>NUCLEOTIDE SEQUENCE [LARGE SCALE GENOMIC DNA]</scope>
</reference>
<sequence>MFGPEEAGGNFPPEDFARLAQARFANELSGFIITIATIYAAAFFTNP</sequence>